<proteinExistence type="predicted"/>
<organism evidence="2 3">
    <name type="scientific">Trabulsiella odontotermitis</name>
    <dbReference type="NCBI Taxonomy" id="379893"/>
    <lineage>
        <taxon>Bacteria</taxon>
        <taxon>Pseudomonadati</taxon>
        <taxon>Pseudomonadota</taxon>
        <taxon>Gammaproteobacteria</taxon>
        <taxon>Enterobacterales</taxon>
        <taxon>Enterobacteriaceae</taxon>
        <taxon>Trabulsiella</taxon>
    </lineage>
</organism>
<dbReference type="CDD" id="cd04301">
    <property type="entry name" value="NAT_SF"/>
    <property type="match status" value="1"/>
</dbReference>
<dbReference type="PROSITE" id="PS51186">
    <property type="entry name" value="GNAT"/>
    <property type="match status" value="1"/>
</dbReference>
<keyword evidence="2" id="KW-0808">Transferase</keyword>
<evidence type="ECO:0000259" key="1">
    <source>
        <dbReference type="PROSITE" id="PS51186"/>
    </source>
</evidence>
<dbReference type="AlphaFoldDB" id="A0A0L0H3M1"/>
<dbReference type="SUPFAM" id="SSF55729">
    <property type="entry name" value="Acyl-CoA N-acyltransferases (Nat)"/>
    <property type="match status" value="1"/>
</dbReference>
<dbReference type="GO" id="GO:0005737">
    <property type="term" value="C:cytoplasm"/>
    <property type="evidence" value="ECO:0007669"/>
    <property type="project" value="TreeGrafter"/>
</dbReference>
<dbReference type="Gene3D" id="3.40.630.30">
    <property type="match status" value="1"/>
</dbReference>
<evidence type="ECO:0000313" key="3">
    <source>
        <dbReference type="Proteomes" id="UP000037393"/>
    </source>
</evidence>
<dbReference type="NCBIfam" id="NF007539">
    <property type="entry name" value="PRK10151.1"/>
    <property type="match status" value="1"/>
</dbReference>
<dbReference type="PANTHER" id="PTHR43441:SF11">
    <property type="entry name" value="RIBOSOMAL-PROTEIN-SERINE ACETYLTRANSFERASE"/>
    <property type="match status" value="1"/>
</dbReference>
<dbReference type="RefSeq" id="WP_049855681.1">
    <property type="nucleotide sequence ID" value="NZ_JNGI01000011.1"/>
</dbReference>
<dbReference type="Proteomes" id="UP000037393">
    <property type="component" value="Unassembled WGS sequence"/>
</dbReference>
<accession>A0A0L0H3M1</accession>
<feature type="domain" description="N-acetyltransferase" evidence="1">
    <location>
        <begin position="15"/>
        <end position="176"/>
    </location>
</feature>
<dbReference type="InterPro" id="IPR000182">
    <property type="entry name" value="GNAT_dom"/>
</dbReference>
<name>A0A0L0H3M1_9ENTR</name>
<gene>
    <name evidence="2" type="ORF">GM31_00275</name>
</gene>
<dbReference type="InterPro" id="IPR016181">
    <property type="entry name" value="Acyl_CoA_acyltransferase"/>
</dbReference>
<reference evidence="2 3" key="1">
    <citation type="journal article" date="2015" name="Appl. Environ. Microbiol.">
        <title>The Enterobacterium Trabulsiella odontotermitis Presents Novel Adaptations Related to Its Association with Fungus-Growing Termites.</title>
        <authorList>
            <person name="Sapountzis P."/>
            <person name="Gruntjes T."/>
            <person name="Otani S."/>
            <person name="Estevez J."/>
            <person name="da Costa R.R."/>
            <person name="Plunkett G.3rd."/>
            <person name="Perna N.T."/>
            <person name="Poulsen M."/>
        </authorList>
    </citation>
    <scope>NUCLEOTIDE SEQUENCE [LARGE SCALE GENOMIC DNA]</scope>
    <source>
        <strain evidence="2 3">12</strain>
    </source>
</reference>
<dbReference type="STRING" id="379893.GCA_001297775_04182"/>
<keyword evidence="3" id="KW-1185">Reference proteome</keyword>
<sequence length="185" mass="21270">MATTPDIYIPVNDQLSLRAIDERFVPELHQLVLKNQAWLQHSLNWPKDVTDESVTRQNAQGNVMLHQRGYAKMFLIFDDEDMVGVLSFNQIEPLNKTGYIGYWLDESHQGRGILSQALQAFIHFYSQRGDVRRFVIKCRVANEQSNRVAQRNGFALEGCLKQAEFLNGAYHDQNIYARIIDPAST</sequence>
<dbReference type="InterPro" id="IPR051908">
    <property type="entry name" value="Ribosomal_N-acetyltransferase"/>
</dbReference>
<dbReference type="GO" id="GO:1990189">
    <property type="term" value="F:protein N-terminal-serine acetyltransferase activity"/>
    <property type="evidence" value="ECO:0007669"/>
    <property type="project" value="TreeGrafter"/>
</dbReference>
<comment type="caution">
    <text evidence="2">The sequence shown here is derived from an EMBL/GenBank/DDBJ whole genome shotgun (WGS) entry which is preliminary data.</text>
</comment>
<dbReference type="EMBL" id="JNGI01000011">
    <property type="protein sequence ID" value="KNC95531.1"/>
    <property type="molecule type" value="Genomic_DNA"/>
</dbReference>
<dbReference type="OrthoDB" id="9784707at2"/>
<dbReference type="GO" id="GO:0008999">
    <property type="term" value="F:protein-N-terminal-alanine acetyltransferase activity"/>
    <property type="evidence" value="ECO:0007669"/>
    <property type="project" value="TreeGrafter"/>
</dbReference>
<dbReference type="PATRIC" id="fig|379893.4.peg.57"/>
<dbReference type="PANTHER" id="PTHR43441">
    <property type="entry name" value="RIBOSOMAL-PROTEIN-SERINE ACETYLTRANSFERASE"/>
    <property type="match status" value="1"/>
</dbReference>
<dbReference type="Pfam" id="PF13302">
    <property type="entry name" value="Acetyltransf_3"/>
    <property type="match status" value="1"/>
</dbReference>
<protein>
    <submittedName>
        <fullName evidence="2">Ribosomal-protein-serine acetyltransferase</fullName>
    </submittedName>
</protein>
<evidence type="ECO:0000313" key="2">
    <source>
        <dbReference type="EMBL" id="KNC95531.1"/>
    </source>
</evidence>